<evidence type="ECO:0000313" key="3">
    <source>
        <dbReference type="EnsemblProtists" id="PYU1_T003407"/>
    </source>
</evidence>
<feature type="domain" description="JmjC" evidence="2">
    <location>
        <begin position="169"/>
        <end position="462"/>
    </location>
</feature>
<feature type="compositionally biased region" description="Basic and acidic residues" evidence="1">
    <location>
        <begin position="1"/>
        <end position="13"/>
    </location>
</feature>
<evidence type="ECO:0000313" key="4">
    <source>
        <dbReference type="Proteomes" id="UP000019132"/>
    </source>
</evidence>
<dbReference type="InterPro" id="IPR014710">
    <property type="entry name" value="RmlC-like_jellyroll"/>
</dbReference>
<dbReference type="EMBL" id="GL376603">
    <property type="status" value="NOT_ANNOTATED_CDS"/>
    <property type="molecule type" value="Genomic_DNA"/>
</dbReference>
<protein>
    <recommendedName>
        <fullName evidence="2">JmjC domain-containing protein</fullName>
    </recommendedName>
</protein>
<dbReference type="InterPro" id="IPR003347">
    <property type="entry name" value="JmjC_dom"/>
</dbReference>
<proteinExistence type="predicted"/>
<name>K3WEL6_GLOUD</name>
<feature type="compositionally biased region" description="Low complexity" evidence="1">
    <location>
        <begin position="355"/>
        <end position="367"/>
    </location>
</feature>
<dbReference type="STRING" id="431595.K3WEL6"/>
<dbReference type="OMA" id="PASWWHE"/>
<evidence type="ECO:0000259" key="2">
    <source>
        <dbReference type="PROSITE" id="PS51184"/>
    </source>
</evidence>
<keyword evidence="4" id="KW-1185">Reference proteome</keyword>
<dbReference type="Proteomes" id="UP000019132">
    <property type="component" value="Unassembled WGS sequence"/>
</dbReference>
<dbReference type="AlphaFoldDB" id="K3WEL6"/>
<feature type="compositionally biased region" description="Acidic residues" evidence="1">
    <location>
        <begin position="340"/>
        <end position="354"/>
    </location>
</feature>
<organism evidence="3 4">
    <name type="scientific">Globisporangium ultimum (strain ATCC 200006 / CBS 805.95 / DAOM BR144)</name>
    <name type="common">Pythium ultimum</name>
    <dbReference type="NCBI Taxonomy" id="431595"/>
    <lineage>
        <taxon>Eukaryota</taxon>
        <taxon>Sar</taxon>
        <taxon>Stramenopiles</taxon>
        <taxon>Oomycota</taxon>
        <taxon>Peronosporomycetes</taxon>
        <taxon>Pythiales</taxon>
        <taxon>Pythiaceae</taxon>
        <taxon>Globisporangium</taxon>
    </lineage>
</organism>
<dbReference type="InParanoid" id="K3WEL6"/>
<dbReference type="PANTHER" id="PTHR12461">
    <property type="entry name" value="HYPOXIA-INDUCIBLE FACTOR 1 ALPHA INHIBITOR-RELATED"/>
    <property type="match status" value="1"/>
</dbReference>
<dbReference type="InterPro" id="IPR041667">
    <property type="entry name" value="Cupin_8"/>
</dbReference>
<dbReference type="EnsemblProtists" id="PYU1_T003407">
    <property type="protein sequence ID" value="PYU1_T003407"/>
    <property type="gene ID" value="PYU1_G003397"/>
</dbReference>
<feature type="compositionally biased region" description="Acidic residues" evidence="1">
    <location>
        <begin position="322"/>
        <end position="332"/>
    </location>
</feature>
<sequence>MAGDKKAVRRSDGDVAATTKRARTEAAPPAAASPDAALVNEYAGFVVPAADFALERVHIDDVTPESFFAKYVATRTPVVLTGFIRDEAFQAPAKWTNAYLAETAGDERLSVERRSSTTDKFGKGIHVPMTFRELLALIAQGDAMHYLTTQEVAVNDDEGGRPELMASFVAKLQRDGFPLRPALLGNLVPQNINIWMGNNTAGSSSGLHHDYHDNLYLLLRGKKRFRLYSPADAAKMYTRGRLVRVHANGRINYAGEETTAYGADPSFEQDALAHFEKVDAEKELELAERAVENGEDGAEARLEAAEERLDRAMMRVLRAERDDEPEGDDSSDENGAFHFDDDDDEEEEEEEAVAQEDAAPAAATNAENKPQEVKYPVSFSRVDTALLQDPTTKAQLEAEFPEFTTANAAFCELQEGEMLFLPASWFHEVESYGSANGHLALNYWFHPPDQFDSFDTPYSSPLWPRDWDLRFDENGKREAVALEEDDEGEGSDEEDEQSS</sequence>
<dbReference type="VEuPathDB" id="FungiDB:PYU1_G003397"/>
<accession>K3WEL6</accession>
<dbReference type="PROSITE" id="PS51184">
    <property type="entry name" value="JMJC"/>
    <property type="match status" value="1"/>
</dbReference>
<reference evidence="4" key="1">
    <citation type="journal article" date="2010" name="Genome Biol.">
        <title>Genome sequence of the necrotrophic plant pathogen Pythium ultimum reveals original pathogenicity mechanisms and effector repertoire.</title>
        <authorList>
            <person name="Levesque C.A."/>
            <person name="Brouwer H."/>
            <person name="Cano L."/>
            <person name="Hamilton J.P."/>
            <person name="Holt C."/>
            <person name="Huitema E."/>
            <person name="Raffaele S."/>
            <person name="Robideau G.P."/>
            <person name="Thines M."/>
            <person name="Win J."/>
            <person name="Zerillo M.M."/>
            <person name="Beakes G.W."/>
            <person name="Boore J.L."/>
            <person name="Busam D."/>
            <person name="Dumas B."/>
            <person name="Ferriera S."/>
            <person name="Fuerstenberg S.I."/>
            <person name="Gachon C.M."/>
            <person name="Gaulin E."/>
            <person name="Govers F."/>
            <person name="Grenville-Briggs L."/>
            <person name="Horner N."/>
            <person name="Hostetler J."/>
            <person name="Jiang R.H."/>
            <person name="Johnson J."/>
            <person name="Krajaejun T."/>
            <person name="Lin H."/>
            <person name="Meijer H.J."/>
            <person name="Moore B."/>
            <person name="Morris P."/>
            <person name="Phuntmart V."/>
            <person name="Puiu D."/>
            <person name="Shetty J."/>
            <person name="Stajich J.E."/>
            <person name="Tripathy S."/>
            <person name="Wawra S."/>
            <person name="van West P."/>
            <person name="Whitty B.R."/>
            <person name="Coutinho P.M."/>
            <person name="Henrissat B."/>
            <person name="Martin F."/>
            <person name="Thomas P.D."/>
            <person name="Tyler B.M."/>
            <person name="De Vries R.P."/>
            <person name="Kamoun S."/>
            <person name="Yandell M."/>
            <person name="Tisserat N."/>
            <person name="Buell C.R."/>
        </authorList>
    </citation>
    <scope>NUCLEOTIDE SEQUENCE</scope>
    <source>
        <strain evidence="4">DAOM:BR144</strain>
    </source>
</reference>
<dbReference type="SUPFAM" id="SSF51197">
    <property type="entry name" value="Clavaminate synthase-like"/>
    <property type="match status" value="1"/>
</dbReference>
<dbReference type="eggNOG" id="KOG2508">
    <property type="taxonomic scope" value="Eukaryota"/>
</dbReference>
<reference evidence="3" key="3">
    <citation type="submission" date="2015-02" db="UniProtKB">
        <authorList>
            <consortium name="EnsemblProtists"/>
        </authorList>
    </citation>
    <scope>IDENTIFICATION</scope>
    <source>
        <strain evidence="3">DAOM BR144</strain>
    </source>
</reference>
<feature type="region of interest" description="Disordered" evidence="1">
    <location>
        <begin position="1"/>
        <end position="33"/>
    </location>
</feature>
<dbReference type="HOGENOM" id="CLU_017405_1_0_1"/>
<dbReference type="Pfam" id="PF13621">
    <property type="entry name" value="Cupin_8"/>
    <property type="match status" value="1"/>
</dbReference>
<dbReference type="Gene3D" id="2.60.120.10">
    <property type="entry name" value="Jelly Rolls"/>
    <property type="match status" value="2"/>
</dbReference>
<evidence type="ECO:0000256" key="1">
    <source>
        <dbReference type="SAM" id="MobiDB-lite"/>
    </source>
</evidence>
<feature type="region of interest" description="Disordered" evidence="1">
    <location>
        <begin position="320"/>
        <end position="374"/>
    </location>
</feature>
<dbReference type="PANTHER" id="PTHR12461:SF100">
    <property type="entry name" value="JMJC DOMAIN-CONTAINING PROTEIN 4"/>
    <property type="match status" value="1"/>
</dbReference>
<reference evidence="4" key="2">
    <citation type="submission" date="2010-04" db="EMBL/GenBank/DDBJ databases">
        <authorList>
            <person name="Buell R."/>
            <person name="Hamilton J."/>
            <person name="Hostetler J."/>
        </authorList>
    </citation>
    <scope>NUCLEOTIDE SEQUENCE [LARGE SCALE GENOMIC DNA]</scope>
    <source>
        <strain evidence="4">DAOM:BR144</strain>
    </source>
</reference>